<dbReference type="InterPro" id="IPR024079">
    <property type="entry name" value="MetalloPept_cat_dom_sf"/>
</dbReference>
<dbReference type="SUPFAM" id="SSF55486">
    <property type="entry name" value="Metalloproteases ('zincins'), catalytic domain"/>
    <property type="match status" value="1"/>
</dbReference>
<dbReference type="GeneID" id="91414961"/>
<dbReference type="Gene3D" id="3.40.390.10">
    <property type="entry name" value="Collagenase (Catalytic Domain)"/>
    <property type="match status" value="1"/>
</dbReference>
<dbReference type="KEGG" id="scoe:CP976_02475"/>
<dbReference type="AlphaFoldDB" id="A0A5J6HSD8"/>
<organism evidence="1 2">
    <name type="scientific">Streptomyces coeruleorubidus</name>
    <dbReference type="NCBI Taxonomy" id="116188"/>
    <lineage>
        <taxon>Bacteria</taxon>
        <taxon>Bacillati</taxon>
        <taxon>Actinomycetota</taxon>
        <taxon>Actinomycetes</taxon>
        <taxon>Kitasatosporales</taxon>
        <taxon>Streptomycetaceae</taxon>
        <taxon>Streptomyces</taxon>
    </lineage>
</organism>
<reference evidence="1 2" key="1">
    <citation type="submission" date="2017-09" db="EMBL/GenBank/DDBJ databases">
        <authorList>
            <person name="Lee N."/>
            <person name="Cho B.-K."/>
        </authorList>
    </citation>
    <scope>NUCLEOTIDE SEQUENCE [LARGE SCALE GENOMIC DNA]</scope>
    <source>
        <strain evidence="1 2">ATCC 13740</strain>
    </source>
</reference>
<proteinExistence type="predicted"/>
<evidence type="ECO:0000313" key="1">
    <source>
        <dbReference type="EMBL" id="QEV23146.1"/>
    </source>
</evidence>
<dbReference type="Proteomes" id="UP000326598">
    <property type="component" value="Chromosome"/>
</dbReference>
<dbReference type="RefSeq" id="WP_150478795.1">
    <property type="nucleotide sequence ID" value="NZ_BMTB01000008.1"/>
</dbReference>
<protein>
    <recommendedName>
        <fullName evidence="3">Peptidase metallopeptidase domain-containing protein</fullName>
    </recommendedName>
</protein>
<dbReference type="GO" id="GO:0008237">
    <property type="term" value="F:metallopeptidase activity"/>
    <property type="evidence" value="ECO:0007669"/>
    <property type="project" value="InterPro"/>
</dbReference>
<gene>
    <name evidence="1" type="ORF">CP976_02475</name>
</gene>
<evidence type="ECO:0008006" key="3">
    <source>
        <dbReference type="Google" id="ProtNLM"/>
    </source>
</evidence>
<evidence type="ECO:0000313" key="2">
    <source>
        <dbReference type="Proteomes" id="UP000326598"/>
    </source>
</evidence>
<accession>A0A5J6HSD8</accession>
<dbReference type="EMBL" id="CP023694">
    <property type="protein sequence ID" value="QEV23146.1"/>
    <property type="molecule type" value="Genomic_DNA"/>
</dbReference>
<name>A0A5J6HSD8_STRC4</name>
<sequence length="344" mass="37280">MELESLPDDVVAAIEVRDRWRRASAAGGLEFLVTDISRWTPGSTVRVAFLDGDEQLHADIAGATTQITDSCNLKLDFGHDAATGTFRRWTTADTAFAAEIRVSFDMQGYFSLVGTDSTDRTIGAGGGGPVGGNPGQRSLNLGRYAVNRPAQWEGTVRHEFLHALGFHHSHQNMRGTCENEFRWDDEAGYVPTRDEDGVFVADFQGRRPGIYTYLAGEPNRWPRAKVDHNLRTEDDPDVVAGPFDPQSVMLYRFPPFFYKSNPSSCAPTGNGQSLSNGDKRGLNLLYPHTADELAGLQARADAVLQSIGAGVGTESLPESNGGNLVEAYRSRVEALAAAQTAGAD</sequence>